<comment type="caution">
    <text evidence="2">The sequence shown here is derived from an EMBL/GenBank/DDBJ whole genome shotgun (WGS) entry which is preliminary data.</text>
</comment>
<reference evidence="2" key="1">
    <citation type="journal article" date="2014" name="Front. Microbiol.">
        <title>High frequency of phylogenetically diverse reductive dehalogenase-homologous genes in deep subseafloor sedimentary metagenomes.</title>
        <authorList>
            <person name="Kawai M."/>
            <person name="Futagami T."/>
            <person name="Toyoda A."/>
            <person name="Takaki Y."/>
            <person name="Nishi S."/>
            <person name="Hori S."/>
            <person name="Arai W."/>
            <person name="Tsubouchi T."/>
            <person name="Morono Y."/>
            <person name="Uchiyama I."/>
            <person name="Ito T."/>
            <person name="Fujiyama A."/>
            <person name="Inagaki F."/>
            <person name="Takami H."/>
        </authorList>
    </citation>
    <scope>NUCLEOTIDE SEQUENCE</scope>
    <source>
        <strain evidence="2">Expedition CK06-06</strain>
    </source>
</reference>
<dbReference type="EMBL" id="BARV01006306">
    <property type="protein sequence ID" value="GAI11015.1"/>
    <property type="molecule type" value="Genomic_DNA"/>
</dbReference>
<dbReference type="SUPFAM" id="SSF52507">
    <property type="entry name" value="Homo-oligomeric flavin-containing Cys decarboxylases, HFCD"/>
    <property type="match status" value="1"/>
</dbReference>
<organism evidence="2">
    <name type="scientific">marine sediment metagenome</name>
    <dbReference type="NCBI Taxonomy" id="412755"/>
    <lineage>
        <taxon>unclassified sequences</taxon>
        <taxon>metagenomes</taxon>
        <taxon>ecological metagenomes</taxon>
    </lineage>
</organism>
<evidence type="ECO:0000313" key="2">
    <source>
        <dbReference type="EMBL" id="GAI11015.1"/>
    </source>
</evidence>
<dbReference type="PANTHER" id="PTHR14359:SF6">
    <property type="entry name" value="PHOSPHOPANTOTHENOYLCYSTEINE DECARBOXYLASE"/>
    <property type="match status" value="1"/>
</dbReference>
<protein>
    <recommendedName>
        <fullName evidence="1">Flavoprotein domain-containing protein</fullName>
    </recommendedName>
</protein>
<dbReference type="Pfam" id="PF02441">
    <property type="entry name" value="Flavoprotein"/>
    <property type="match status" value="1"/>
</dbReference>
<dbReference type="InterPro" id="IPR003382">
    <property type="entry name" value="Flavoprotein"/>
</dbReference>
<dbReference type="Gene3D" id="3.40.50.1950">
    <property type="entry name" value="Flavin prenyltransferase-like"/>
    <property type="match status" value="1"/>
</dbReference>
<name>X1M8K5_9ZZZZ</name>
<dbReference type="PANTHER" id="PTHR14359">
    <property type="entry name" value="HOMO-OLIGOMERIC FLAVIN CONTAINING CYS DECARBOXYLASE FAMILY"/>
    <property type="match status" value="1"/>
</dbReference>
<evidence type="ECO:0000259" key="1">
    <source>
        <dbReference type="Pfam" id="PF02441"/>
    </source>
</evidence>
<dbReference type="GO" id="GO:0015937">
    <property type="term" value="P:coenzyme A biosynthetic process"/>
    <property type="evidence" value="ECO:0007669"/>
    <property type="project" value="TreeGrafter"/>
</dbReference>
<dbReference type="AlphaFoldDB" id="X1M8K5"/>
<dbReference type="GO" id="GO:0010181">
    <property type="term" value="F:FMN binding"/>
    <property type="evidence" value="ECO:0007669"/>
    <property type="project" value="TreeGrafter"/>
</dbReference>
<accession>X1M8K5</accession>
<dbReference type="GO" id="GO:0071513">
    <property type="term" value="C:phosphopantothenoylcysteine decarboxylase complex"/>
    <property type="evidence" value="ECO:0007669"/>
    <property type="project" value="TreeGrafter"/>
</dbReference>
<dbReference type="InterPro" id="IPR036551">
    <property type="entry name" value="Flavin_trans-like"/>
</dbReference>
<sequence>MAKRKSNLGGMNILLGVSGGIAAYKAVDLAGKLTSAGALIKTVMTENACKLVGPKSFEAITNAQVFTSLWDVDNEHKIGHINLADWARIIVVAPATANIVAKIANGICDEILSTILCACWQKPTLLAPAMNEKMWTNPAVVRNIRTVKKMGFEITGPDKGRLACGDEAVGRMSEPGEILKAMERIASKIKS</sequence>
<gene>
    <name evidence="2" type="ORF">S06H3_12914</name>
</gene>
<dbReference type="GO" id="GO:0004633">
    <property type="term" value="F:phosphopantothenoylcysteine decarboxylase activity"/>
    <property type="evidence" value="ECO:0007669"/>
    <property type="project" value="TreeGrafter"/>
</dbReference>
<proteinExistence type="predicted"/>
<feature type="domain" description="Flavoprotein" evidence="1">
    <location>
        <begin position="11"/>
        <end position="180"/>
    </location>
</feature>